<accession>A0A0M7BFI7</accession>
<evidence type="ECO:0000259" key="1">
    <source>
        <dbReference type="PROSITE" id="PS50093"/>
    </source>
</evidence>
<dbReference type="SUPFAM" id="SSF49299">
    <property type="entry name" value="PKD domain"/>
    <property type="match status" value="1"/>
</dbReference>
<evidence type="ECO:0000313" key="2">
    <source>
        <dbReference type="EMBL" id="CUH40848.1"/>
    </source>
</evidence>
<dbReference type="AlphaFoldDB" id="A0A0M7BFI7"/>
<reference evidence="2 3" key="1">
    <citation type="submission" date="2015-09" db="EMBL/GenBank/DDBJ databases">
        <authorList>
            <person name="Jackson K.R."/>
            <person name="Lunt B.L."/>
            <person name="Fisher J.N.B."/>
            <person name="Gardner A.V."/>
            <person name="Bailey M.E."/>
            <person name="Deus L.M."/>
            <person name="Earl A.S."/>
            <person name="Gibby P.D."/>
            <person name="Hartmann K.A."/>
            <person name="Liu J.E."/>
            <person name="Manci A.M."/>
            <person name="Nielsen D.A."/>
            <person name="Solomon M.B."/>
            <person name="Breakwell D.P."/>
            <person name="Burnett S.H."/>
            <person name="Grose J.H."/>
        </authorList>
    </citation>
    <scope>NUCLEOTIDE SEQUENCE [LARGE SCALE GENOMIC DNA]</scope>
    <source>
        <strain evidence="2 3">CECT 7799</strain>
    </source>
</reference>
<dbReference type="InterPro" id="IPR011050">
    <property type="entry name" value="Pectin_lyase_fold/virulence"/>
</dbReference>
<dbReference type="SUPFAM" id="SSF51126">
    <property type="entry name" value="Pectin lyase-like"/>
    <property type="match status" value="1"/>
</dbReference>
<proteinExistence type="predicted"/>
<protein>
    <recommendedName>
        <fullName evidence="1">PKD domain-containing protein</fullName>
    </recommendedName>
</protein>
<feature type="domain" description="PKD" evidence="1">
    <location>
        <begin position="137"/>
        <end position="217"/>
    </location>
</feature>
<organism evidence="2 3">
    <name type="scientific">Jannaschia seosinensis</name>
    <dbReference type="NCBI Taxonomy" id="313367"/>
    <lineage>
        <taxon>Bacteria</taxon>
        <taxon>Pseudomonadati</taxon>
        <taxon>Pseudomonadota</taxon>
        <taxon>Alphaproteobacteria</taxon>
        <taxon>Rhodobacterales</taxon>
        <taxon>Roseobacteraceae</taxon>
        <taxon>Jannaschia</taxon>
    </lineage>
</organism>
<dbReference type="RefSeq" id="WP_144431796.1">
    <property type="nucleotide sequence ID" value="NZ_CYPR01000233.1"/>
</dbReference>
<gene>
    <name evidence="2" type="ORF">JSE7799_03588</name>
</gene>
<dbReference type="InterPro" id="IPR000601">
    <property type="entry name" value="PKD_dom"/>
</dbReference>
<dbReference type="InterPro" id="IPR013783">
    <property type="entry name" value="Ig-like_fold"/>
</dbReference>
<sequence>MEGQWAARAIPGLSGDVIEIEFSEAPVREGYDLLRFEAEVAGVVMPLELAGSVGSHACRYVRGLKATSNDVRVRPVWGQGGLDWGRYVSTVVEAGQWTPVRNVETSVSAEPAIRLEKSRDTGIAPAGMVFSALGLGFDTTRPYHDVHYTWSFSDPGQYSRLGSDFPWKNDRDIAYGPVATHTWDMPGTYTVNCIARHGGQAATVTFNVIIADPAAAFPAIRTICVSQNGNFDGAPDGAMQVTSMLQAQSAKGRGADTRILLRRGETFQENLDIMHSAGNYQIGAFGEGSDPIWLENMGGGRGFTFRGITGEISIWGIDMRGPYDAGRPENTIKPNDAISIQDSGTYVTIHDMHMSGWSTTIRPIFTGASESIVVSDTYITNWHNYGYLGGGQQWIGFSGTSIKQNPSTYSEGGKFEDVSPFIPDHGPFRVGGAFKPHCFVSCDLASFNSWIGGEHQPCIRWNSSGKDVAGQFSVDRLRAEGGGFGFGTANSSTASFPSQVVVDKMHFVPTTQPDAMLGTSRGGVTMRNVIAVQGNSKNDGGHHVKRAFSVDLDERNKYDHVEFYNCSIGDLRTDQYIWDDTLTILETFREYPVDPVVENNIVYAPIHTTPITADAPLDMTLHWIPLYEGRRRLDENGGLPQPEYASDPNATTFMIPQPDSPAYQGATTGKVAYDDFFGVVRGANPSRGAVEPA</sequence>
<dbReference type="PROSITE" id="PS50093">
    <property type="entry name" value="PKD"/>
    <property type="match status" value="1"/>
</dbReference>
<name>A0A0M7BFI7_9RHOB</name>
<dbReference type="Proteomes" id="UP000049455">
    <property type="component" value="Unassembled WGS sequence"/>
</dbReference>
<keyword evidence="3" id="KW-1185">Reference proteome</keyword>
<evidence type="ECO:0000313" key="3">
    <source>
        <dbReference type="Proteomes" id="UP000049455"/>
    </source>
</evidence>
<dbReference type="EMBL" id="CYPR01000233">
    <property type="protein sequence ID" value="CUH40848.1"/>
    <property type="molecule type" value="Genomic_DNA"/>
</dbReference>
<dbReference type="Gene3D" id="2.60.40.10">
    <property type="entry name" value="Immunoglobulins"/>
    <property type="match status" value="1"/>
</dbReference>
<dbReference type="OrthoDB" id="7860956at2"/>
<dbReference type="InterPro" id="IPR035986">
    <property type="entry name" value="PKD_dom_sf"/>
</dbReference>